<dbReference type="OrthoDB" id="9779817at2"/>
<keyword evidence="4 10" id="KW-1003">Cell membrane</keyword>
<dbReference type="Pfam" id="PF01311">
    <property type="entry name" value="Bac_export_1"/>
    <property type="match status" value="1"/>
</dbReference>
<evidence type="ECO:0000256" key="8">
    <source>
        <dbReference type="ARBA" id="ARBA00023143"/>
    </source>
</evidence>
<dbReference type="RefSeq" id="WP_111514514.1">
    <property type="nucleotide sequence ID" value="NZ_QFYR01000001.1"/>
</dbReference>
<keyword evidence="12" id="KW-1185">Reference proteome</keyword>
<dbReference type="PRINTS" id="PR00953">
    <property type="entry name" value="TYPE3IMRPROT"/>
</dbReference>
<dbReference type="InterPro" id="IPR006303">
    <property type="entry name" value="FliR"/>
</dbReference>
<feature type="transmembrane region" description="Helical" evidence="10">
    <location>
        <begin position="39"/>
        <end position="59"/>
    </location>
</feature>
<accession>A0A328AWV6</accession>
<evidence type="ECO:0000313" key="12">
    <source>
        <dbReference type="Proteomes" id="UP000249725"/>
    </source>
</evidence>
<keyword evidence="5 10" id="KW-0812">Transmembrane</keyword>
<proteinExistence type="inferred from homology"/>
<evidence type="ECO:0000256" key="6">
    <source>
        <dbReference type="ARBA" id="ARBA00022989"/>
    </source>
</evidence>
<comment type="caution">
    <text evidence="11">The sequence shown here is derived from an EMBL/GenBank/DDBJ whole genome shotgun (WGS) entry which is preliminary data.</text>
</comment>
<feature type="transmembrane region" description="Helical" evidence="10">
    <location>
        <begin position="187"/>
        <end position="207"/>
    </location>
</feature>
<dbReference type="Proteomes" id="UP000249725">
    <property type="component" value="Unassembled WGS sequence"/>
</dbReference>
<evidence type="ECO:0000256" key="10">
    <source>
        <dbReference type="RuleBase" id="RU362071"/>
    </source>
</evidence>
<dbReference type="AlphaFoldDB" id="A0A328AWV6"/>
<dbReference type="GO" id="GO:0044780">
    <property type="term" value="P:bacterial-type flagellum assembly"/>
    <property type="evidence" value="ECO:0007669"/>
    <property type="project" value="UniProtKB-UniRule"/>
</dbReference>
<evidence type="ECO:0000256" key="4">
    <source>
        <dbReference type="ARBA" id="ARBA00022475"/>
    </source>
</evidence>
<evidence type="ECO:0000256" key="9">
    <source>
        <dbReference type="NCBIfam" id="TIGR01400"/>
    </source>
</evidence>
<dbReference type="EMBL" id="QFYR01000001">
    <property type="protein sequence ID" value="RAK58064.1"/>
    <property type="molecule type" value="Genomic_DNA"/>
</dbReference>
<protein>
    <recommendedName>
        <fullName evidence="3 9">Flagellar biosynthetic protein FliR</fullName>
    </recommendedName>
</protein>
<organism evidence="11 12">
    <name type="scientific">Phenylobacterium deserti</name>
    <dbReference type="NCBI Taxonomy" id="1914756"/>
    <lineage>
        <taxon>Bacteria</taxon>
        <taxon>Pseudomonadati</taxon>
        <taxon>Pseudomonadota</taxon>
        <taxon>Alphaproteobacteria</taxon>
        <taxon>Caulobacterales</taxon>
        <taxon>Caulobacteraceae</taxon>
        <taxon>Phenylobacterium</taxon>
    </lineage>
</organism>
<evidence type="ECO:0000256" key="3">
    <source>
        <dbReference type="ARBA" id="ARBA00021717"/>
    </source>
</evidence>
<dbReference type="GO" id="GO:0009425">
    <property type="term" value="C:bacterial-type flagellum basal body"/>
    <property type="evidence" value="ECO:0007669"/>
    <property type="project" value="UniProtKB-SubCell"/>
</dbReference>
<evidence type="ECO:0000256" key="5">
    <source>
        <dbReference type="ARBA" id="ARBA00022692"/>
    </source>
</evidence>
<dbReference type="InterPro" id="IPR002010">
    <property type="entry name" value="T3SS_IM_R"/>
</dbReference>
<comment type="similarity">
    <text evidence="2 10">Belongs to the FliR/MopE/SpaR family.</text>
</comment>
<feature type="transmembrane region" description="Helical" evidence="10">
    <location>
        <begin position="127"/>
        <end position="150"/>
    </location>
</feature>
<keyword evidence="11" id="KW-0282">Flagellum</keyword>
<keyword evidence="11" id="KW-0966">Cell projection</keyword>
<keyword evidence="6 10" id="KW-1133">Transmembrane helix</keyword>
<comment type="subcellular location">
    <subcellularLocation>
        <location evidence="10">Cell membrane</location>
        <topology evidence="10">Multi-pass membrane protein</topology>
    </subcellularLocation>
    <subcellularLocation>
        <location evidence="10">Bacterial flagellum basal body</location>
    </subcellularLocation>
</comment>
<sequence length="255" mass="26620">MESYATAQQVFAGGLIFARLAGIIMLMPGVGEGFVPPRVRLAFAFVFALVLFPVIGGTAPPIPPQVSGVAGAVIKETLIGLMIGGILKLFMASLSTAGEVISIQTTLSFAQTANPAMGSTTPTLGTFLSLLGMVLIMSTNLHHLFIGAVVKSYSLFPFARDIMVNDAGQLAVQTVGKAFALGVQMSAPVLVFGFILNVAIGLVARVMPQFQVFFVAAPLSVLLGLSIFALSLGVVGMVWLDRYREILAPFGVGNG</sequence>
<evidence type="ECO:0000256" key="7">
    <source>
        <dbReference type="ARBA" id="ARBA00023136"/>
    </source>
</evidence>
<keyword evidence="11" id="KW-0969">Cilium</keyword>
<keyword evidence="8 10" id="KW-0975">Bacterial flagellum</keyword>
<evidence type="ECO:0000256" key="1">
    <source>
        <dbReference type="ARBA" id="ARBA00002578"/>
    </source>
</evidence>
<dbReference type="GO" id="GO:0005886">
    <property type="term" value="C:plasma membrane"/>
    <property type="evidence" value="ECO:0007669"/>
    <property type="project" value="UniProtKB-SubCell"/>
</dbReference>
<dbReference type="PANTHER" id="PTHR30065:SF1">
    <property type="entry name" value="SURFACE PRESENTATION OF ANTIGENS PROTEIN SPAR"/>
    <property type="match status" value="1"/>
</dbReference>
<name>A0A328AWV6_9CAUL</name>
<dbReference type="PANTHER" id="PTHR30065">
    <property type="entry name" value="FLAGELLAR BIOSYNTHETIC PROTEIN FLIR"/>
    <property type="match status" value="1"/>
</dbReference>
<keyword evidence="7 10" id="KW-0472">Membrane</keyword>
<comment type="function">
    <text evidence="1 10">Role in flagellar biosynthesis.</text>
</comment>
<evidence type="ECO:0000256" key="2">
    <source>
        <dbReference type="ARBA" id="ARBA00009772"/>
    </source>
</evidence>
<reference evidence="12" key="1">
    <citation type="submission" date="2018-05" db="EMBL/GenBank/DDBJ databases">
        <authorList>
            <person name="Li X."/>
        </authorList>
    </citation>
    <scope>NUCLEOTIDE SEQUENCE [LARGE SCALE GENOMIC DNA]</scope>
    <source>
        <strain evidence="12">YIM 73061</strain>
    </source>
</reference>
<feature type="transmembrane region" description="Helical" evidence="10">
    <location>
        <begin position="6"/>
        <end position="27"/>
    </location>
</feature>
<dbReference type="NCBIfam" id="TIGR01400">
    <property type="entry name" value="fliR"/>
    <property type="match status" value="1"/>
</dbReference>
<feature type="transmembrane region" description="Helical" evidence="10">
    <location>
        <begin position="213"/>
        <end position="240"/>
    </location>
</feature>
<dbReference type="GO" id="GO:0006605">
    <property type="term" value="P:protein targeting"/>
    <property type="evidence" value="ECO:0007669"/>
    <property type="project" value="UniProtKB-UniRule"/>
</dbReference>
<gene>
    <name evidence="11" type="ORF">DJ018_09195</name>
</gene>
<evidence type="ECO:0000313" key="11">
    <source>
        <dbReference type="EMBL" id="RAK58064.1"/>
    </source>
</evidence>